<name>A0A5J4VXW4_9EUKA</name>
<keyword evidence="1" id="KW-1133">Transmembrane helix</keyword>
<sequence length="629" mass="69309">FINITGELEFEECEGPSGSGFFILLENHAVAEINKALFKNCIAWEYGGGFAALIRDESQLIFKGVAQFIQCSCISEIYIPVGGGGIYSDINNGVLNIQDSIFDTCNCSQPGTGGAVSIIQGVNGKVFIKNASFTNCKTLLNSTNSLFGWGGALFLFTSVSSNALSSSNLLMTDLSFGGCESVIAGHNIHIRSVDTKATVLVISQNSLLTVNGIDDLYISPDYEVDYMGIDESNLNEGNNIPYNHLPLFASNAPIEAVKDYYIDADSSDTRYRNIQLSGGAIYAVINGGSMQLNEIVMNQCKSESGGAVFANISNQGKLILNSQCQFYQCESYGNGGGIYVQMDFTTQSQFVINGAIFKQCRSFSSKISSNLKSGYGGGIFLTGTGDFNQQSELLDLRGMKIYQNSALNNGQSVFVVMANVVEWCQQGILGEYVKGNYSDLNSDVNELEGIAVSAETFESLTIDQIKQQQRSLEFHWTQQAIINSVKIVVNISKEQNPLQFTIQGDSMNETQIKFALKDFSWFDNRKKIYGILVSNTGKFFTDLDGQEDEAVQIEIQIEEGEQFYNFKTSYDQDSNSKFVFTWWIILLIALGGLILLIIIIIICCCICNRSKKKKEHIIYPVSEEKIRPN</sequence>
<feature type="non-terminal residue" evidence="2">
    <location>
        <position position="1"/>
    </location>
</feature>
<evidence type="ECO:0000313" key="2">
    <source>
        <dbReference type="EMBL" id="KAA6387372.1"/>
    </source>
</evidence>
<dbReference type="Proteomes" id="UP000324800">
    <property type="component" value="Unassembled WGS sequence"/>
</dbReference>
<dbReference type="AlphaFoldDB" id="A0A5J4VXW4"/>
<keyword evidence="1" id="KW-0472">Membrane</keyword>
<keyword evidence="1" id="KW-0812">Transmembrane</keyword>
<gene>
    <name evidence="2" type="ORF">EZS28_017102</name>
</gene>
<organism evidence="2 3">
    <name type="scientific">Streblomastix strix</name>
    <dbReference type="NCBI Taxonomy" id="222440"/>
    <lineage>
        <taxon>Eukaryota</taxon>
        <taxon>Metamonada</taxon>
        <taxon>Preaxostyla</taxon>
        <taxon>Oxymonadida</taxon>
        <taxon>Streblomastigidae</taxon>
        <taxon>Streblomastix</taxon>
    </lineage>
</organism>
<evidence type="ECO:0000256" key="1">
    <source>
        <dbReference type="SAM" id="Phobius"/>
    </source>
</evidence>
<protein>
    <submittedName>
        <fullName evidence="2">Uncharacterized protein</fullName>
    </submittedName>
</protein>
<proteinExistence type="predicted"/>
<dbReference type="EMBL" id="SNRW01004403">
    <property type="protein sequence ID" value="KAA6387372.1"/>
    <property type="molecule type" value="Genomic_DNA"/>
</dbReference>
<feature type="transmembrane region" description="Helical" evidence="1">
    <location>
        <begin position="580"/>
        <end position="607"/>
    </location>
</feature>
<accession>A0A5J4VXW4</accession>
<reference evidence="2 3" key="1">
    <citation type="submission" date="2019-03" db="EMBL/GenBank/DDBJ databases">
        <title>Single cell metagenomics reveals metabolic interactions within the superorganism composed of flagellate Streblomastix strix and complex community of Bacteroidetes bacteria on its surface.</title>
        <authorList>
            <person name="Treitli S.C."/>
            <person name="Kolisko M."/>
            <person name="Husnik F."/>
            <person name="Keeling P."/>
            <person name="Hampl V."/>
        </authorList>
    </citation>
    <scope>NUCLEOTIDE SEQUENCE [LARGE SCALE GENOMIC DNA]</scope>
    <source>
        <strain evidence="2">ST1C</strain>
    </source>
</reference>
<comment type="caution">
    <text evidence="2">The sequence shown here is derived from an EMBL/GenBank/DDBJ whole genome shotgun (WGS) entry which is preliminary data.</text>
</comment>
<evidence type="ECO:0000313" key="3">
    <source>
        <dbReference type="Proteomes" id="UP000324800"/>
    </source>
</evidence>